<reference evidence="2" key="1">
    <citation type="submission" date="2022-09" db="EMBL/GenBank/DDBJ databases">
        <title>Complete genome sequence of Vulcanisaeta souniana.</title>
        <authorList>
            <person name="Kato S."/>
            <person name="Itoh T."/>
            <person name="Ohkuma M."/>
        </authorList>
    </citation>
    <scope>NUCLEOTIDE SEQUENCE [LARGE SCALE GENOMIC DNA]</scope>
    <source>
        <strain evidence="2">JCM 11219</strain>
    </source>
</reference>
<organism evidence="1 2">
    <name type="scientific">Vulcanisaeta souniana JCM 11219</name>
    <dbReference type="NCBI Taxonomy" id="1293586"/>
    <lineage>
        <taxon>Archaea</taxon>
        <taxon>Thermoproteota</taxon>
        <taxon>Thermoprotei</taxon>
        <taxon>Thermoproteales</taxon>
        <taxon>Thermoproteaceae</taxon>
        <taxon>Vulcanisaeta</taxon>
    </lineage>
</organism>
<accession>A0ABM8BPT9</accession>
<keyword evidence="2" id="KW-1185">Reference proteome</keyword>
<evidence type="ECO:0000313" key="1">
    <source>
        <dbReference type="EMBL" id="BDR93015.1"/>
    </source>
</evidence>
<dbReference type="Proteomes" id="UP001060771">
    <property type="component" value="Chromosome"/>
</dbReference>
<dbReference type="EMBL" id="AP026830">
    <property type="protein sequence ID" value="BDR93015.1"/>
    <property type="molecule type" value="Genomic_DNA"/>
</dbReference>
<gene>
    <name evidence="1" type="ORF">Vsou_21080</name>
</gene>
<evidence type="ECO:0000313" key="2">
    <source>
        <dbReference type="Proteomes" id="UP001060771"/>
    </source>
</evidence>
<sequence>MYKPGVSDAWVSSHTPFSLDPKVSNPAFSSIIIESIILRGYSRYLYP</sequence>
<protein>
    <submittedName>
        <fullName evidence="1">Uncharacterized protein</fullName>
    </submittedName>
</protein>
<proteinExistence type="predicted"/>
<name>A0ABM8BPT9_9CREN</name>